<evidence type="ECO:0000256" key="2">
    <source>
        <dbReference type="ARBA" id="ARBA00022692"/>
    </source>
</evidence>
<feature type="transmembrane region" description="Helical" evidence="5">
    <location>
        <begin position="199"/>
        <end position="222"/>
    </location>
</feature>
<keyword evidence="2 5" id="KW-0812">Transmembrane</keyword>
<feature type="transmembrane region" description="Helical" evidence="5">
    <location>
        <begin position="137"/>
        <end position="155"/>
    </location>
</feature>
<organism evidence="6">
    <name type="scientific">invertebrate metagenome</name>
    <dbReference type="NCBI Taxonomy" id="1711999"/>
    <lineage>
        <taxon>unclassified sequences</taxon>
        <taxon>metagenomes</taxon>
        <taxon>organismal metagenomes</taxon>
    </lineage>
</organism>
<reference evidence="6" key="1">
    <citation type="submission" date="2018-10" db="EMBL/GenBank/DDBJ databases">
        <authorList>
            <person name="Gruber-Vodicka H."/>
            <person name="Jaeckle O."/>
        </authorList>
    </citation>
    <scope>NUCLEOTIDE SEQUENCE</scope>
</reference>
<comment type="subcellular location">
    <subcellularLocation>
        <location evidence="1">Membrane</location>
        <topology evidence="1">Multi-pass membrane protein</topology>
    </subcellularLocation>
</comment>
<keyword evidence="3 5" id="KW-1133">Transmembrane helix</keyword>
<name>A0A484H6Y0_9ZZZZ</name>
<feature type="transmembrane region" description="Helical" evidence="5">
    <location>
        <begin position="107"/>
        <end position="125"/>
    </location>
</feature>
<dbReference type="InterPro" id="IPR006214">
    <property type="entry name" value="Bax_inhibitor_1-related"/>
</dbReference>
<dbReference type="CDD" id="cd10432">
    <property type="entry name" value="BI-1-like_bacterial"/>
    <property type="match status" value="1"/>
</dbReference>
<accession>A0A484H6Y0</accession>
<dbReference type="GO" id="GO:0005886">
    <property type="term" value="C:plasma membrane"/>
    <property type="evidence" value="ECO:0007669"/>
    <property type="project" value="TreeGrafter"/>
</dbReference>
<proteinExistence type="predicted"/>
<feature type="transmembrane region" description="Helical" evidence="5">
    <location>
        <begin position="81"/>
        <end position="101"/>
    </location>
</feature>
<evidence type="ECO:0000313" key="6">
    <source>
        <dbReference type="EMBL" id="VBB69250.1"/>
    </source>
</evidence>
<dbReference type="EMBL" id="LR026963">
    <property type="protein sequence ID" value="VBB69250.1"/>
    <property type="molecule type" value="Genomic_DNA"/>
</dbReference>
<evidence type="ECO:0000256" key="1">
    <source>
        <dbReference type="ARBA" id="ARBA00004141"/>
    </source>
</evidence>
<dbReference type="PANTHER" id="PTHR23291:SF50">
    <property type="entry name" value="PROTEIN LIFEGUARD 4"/>
    <property type="match status" value="1"/>
</dbReference>
<protein>
    <submittedName>
        <fullName evidence="6">FIG005935: membrane protein</fullName>
    </submittedName>
</protein>
<evidence type="ECO:0000256" key="3">
    <source>
        <dbReference type="ARBA" id="ARBA00022989"/>
    </source>
</evidence>
<gene>
    <name evidence="6" type="ORF">RIEGSTA812A_PEG_723</name>
</gene>
<dbReference type="AlphaFoldDB" id="A0A484H6Y0"/>
<feature type="transmembrane region" description="Helical" evidence="5">
    <location>
        <begin position="51"/>
        <end position="69"/>
    </location>
</feature>
<feature type="transmembrane region" description="Helical" evidence="5">
    <location>
        <begin position="20"/>
        <end position="39"/>
    </location>
</feature>
<dbReference type="Pfam" id="PF01027">
    <property type="entry name" value="Bax1-I"/>
    <property type="match status" value="1"/>
</dbReference>
<evidence type="ECO:0000256" key="4">
    <source>
        <dbReference type="ARBA" id="ARBA00023136"/>
    </source>
</evidence>
<dbReference type="PANTHER" id="PTHR23291">
    <property type="entry name" value="BAX INHIBITOR-RELATED"/>
    <property type="match status" value="1"/>
</dbReference>
<feature type="transmembrane region" description="Helical" evidence="5">
    <location>
        <begin position="161"/>
        <end position="178"/>
    </location>
</feature>
<sequence>MGAEQTVFDDGLRQHMLRVYNFMVMGLAVTGIVAALIAGSPTLTAVIFGTPLKWIAMLAPLVFIFVLSWRFNRLSISTLQVLFWVFCGVMGLSMASIFLVFTGASVARVFFIAAAMFAGVSLYGYTTQTNLSRMGSFLFMGLIGIIIAGLVNLFLASSALHFAISVIGVLVFTGLTAYDTQRVKEEYAAHHGHETNSKLAIMGALSLYLNFVNLFQLLLQLIGNRE</sequence>
<evidence type="ECO:0000256" key="5">
    <source>
        <dbReference type="SAM" id="Phobius"/>
    </source>
</evidence>
<keyword evidence="4 5" id="KW-0472">Membrane</keyword>